<proteinExistence type="predicted"/>
<dbReference type="PANTHER" id="PTHR24559:SF444">
    <property type="entry name" value="REVERSE TRANSCRIPTASE DOMAIN-CONTAINING PROTEIN"/>
    <property type="match status" value="1"/>
</dbReference>
<evidence type="ECO:0000313" key="1">
    <source>
        <dbReference type="EMBL" id="KII64594.1"/>
    </source>
</evidence>
<dbReference type="SUPFAM" id="SSF56672">
    <property type="entry name" value="DNA/RNA polymerases"/>
    <property type="match status" value="1"/>
</dbReference>
<name>A0A0C2IGZ5_THEKT</name>
<dbReference type="Proteomes" id="UP000031668">
    <property type="component" value="Unassembled WGS sequence"/>
</dbReference>
<evidence type="ECO:0008006" key="3">
    <source>
        <dbReference type="Google" id="ProtNLM"/>
    </source>
</evidence>
<dbReference type="InterPro" id="IPR043502">
    <property type="entry name" value="DNA/RNA_pol_sf"/>
</dbReference>
<dbReference type="Gene3D" id="2.40.70.10">
    <property type="entry name" value="Acid Proteases"/>
    <property type="match status" value="1"/>
</dbReference>
<dbReference type="EMBL" id="JWZT01004179">
    <property type="protein sequence ID" value="KII64594.1"/>
    <property type="molecule type" value="Genomic_DNA"/>
</dbReference>
<organism evidence="1 2">
    <name type="scientific">Thelohanellus kitauei</name>
    <name type="common">Myxosporean</name>
    <dbReference type="NCBI Taxonomy" id="669202"/>
    <lineage>
        <taxon>Eukaryota</taxon>
        <taxon>Metazoa</taxon>
        <taxon>Cnidaria</taxon>
        <taxon>Myxozoa</taxon>
        <taxon>Myxosporea</taxon>
        <taxon>Bivalvulida</taxon>
        <taxon>Platysporina</taxon>
        <taxon>Myxobolidae</taxon>
        <taxon>Thelohanellus</taxon>
    </lineage>
</organism>
<dbReference type="InterPro" id="IPR021109">
    <property type="entry name" value="Peptidase_aspartic_dom_sf"/>
</dbReference>
<dbReference type="OrthoDB" id="775972at2759"/>
<dbReference type="InterPro" id="IPR053134">
    <property type="entry name" value="RNA-dir_DNA_polymerase"/>
</dbReference>
<dbReference type="PANTHER" id="PTHR24559">
    <property type="entry name" value="TRANSPOSON TY3-I GAG-POL POLYPROTEIN"/>
    <property type="match status" value="1"/>
</dbReference>
<gene>
    <name evidence="1" type="ORF">RF11_08605</name>
</gene>
<dbReference type="InterPro" id="IPR043128">
    <property type="entry name" value="Rev_trsase/Diguanyl_cyclase"/>
</dbReference>
<protein>
    <recommendedName>
        <fullName evidence="3">Peptidase A2 domain-containing protein</fullName>
    </recommendedName>
</protein>
<dbReference type="CDD" id="cd00303">
    <property type="entry name" value="retropepsin_like"/>
    <property type="match status" value="1"/>
</dbReference>
<reference evidence="1 2" key="1">
    <citation type="journal article" date="2014" name="Genome Biol. Evol.">
        <title>The genome of the myxosporean Thelohanellus kitauei shows adaptations to nutrient acquisition within its fish host.</title>
        <authorList>
            <person name="Yang Y."/>
            <person name="Xiong J."/>
            <person name="Zhou Z."/>
            <person name="Huo F."/>
            <person name="Miao W."/>
            <person name="Ran C."/>
            <person name="Liu Y."/>
            <person name="Zhang J."/>
            <person name="Feng J."/>
            <person name="Wang M."/>
            <person name="Wang M."/>
            <person name="Wang L."/>
            <person name="Yao B."/>
        </authorList>
    </citation>
    <scope>NUCLEOTIDE SEQUENCE [LARGE SCALE GENOMIC DNA]</scope>
    <source>
        <strain evidence="1">Wuqing</strain>
    </source>
</reference>
<sequence length="187" mass="21059">MNGINPESGNEINALVDTGSARSLVNANKIKNINFDSYFPPLFSVDGKRPNVIGTKILNVFIDHYVTKFEFIIITDMLFEAIIGINFLSGNKIIITFHLRETAINNIEMMLKHDIIRPSTSAWRAPVTMPEKKDGSRYPLPNIRELIERLCGSRYFTTLDISNAPVYSINEFNFIPFGITSAPAAFQ</sequence>
<comment type="caution">
    <text evidence="1">The sequence shown here is derived from an EMBL/GenBank/DDBJ whole genome shotgun (WGS) entry which is preliminary data.</text>
</comment>
<keyword evidence="2" id="KW-1185">Reference proteome</keyword>
<dbReference type="AlphaFoldDB" id="A0A0C2IGZ5"/>
<evidence type="ECO:0000313" key="2">
    <source>
        <dbReference type="Proteomes" id="UP000031668"/>
    </source>
</evidence>
<accession>A0A0C2IGZ5</accession>
<dbReference type="Gene3D" id="3.30.70.270">
    <property type="match status" value="1"/>
</dbReference>
<dbReference type="SUPFAM" id="SSF50630">
    <property type="entry name" value="Acid proteases"/>
    <property type="match status" value="1"/>
</dbReference>